<evidence type="ECO:0000256" key="4">
    <source>
        <dbReference type="ARBA" id="ARBA00023163"/>
    </source>
</evidence>
<evidence type="ECO:0000313" key="10">
    <source>
        <dbReference type="Proteomes" id="UP001596087"/>
    </source>
</evidence>
<keyword evidence="3" id="KW-0238">DNA-binding</keyword>
<dbReference type="PRINTS" id="PR00046">
    <property type="entry name" value="SIGMA70FCT"/>
</dbReference>
<dbReference type="Pfam" id="PF04545">
    <property type="entry name" value="Sigma70_r4"/>
    <property type="match status" value="1"/>
</dbReference>
<dbReference type="Proteomes" id="UP001596087">
    <property type="component" value="Unassembled WGS sequence"/>
</dbReference>
<evidence type="ECO:0000256" key="3">
    <source>
        <dbReference type="ARBA" id="ARBA00023125"/>
    </source>
</evidence>
<dbReference type="InterPro" id="IPR007624">
    <property type="entry name" value="RNA_pol_sigma70_r3"/>
</dbReference>
<dbReference type="InterPro" id="IPR000943">
    <property type="entry name" value="RNA_pol_sigma70"/>
</dbReference>
<feature type="domain" description="RNA polymerase sigma-70 region 4" evidence="8">
    <location>
        <begin position="232"/>
        <end position="277"/>
    </location>
</feature>
<reference evidence="10" key="1">
    <citation type="journal article" date="2019" name="Int. J. Syst. Evol. Microbiol.">
        <title>The Global Catalogue of Microorganisms (GCM) 10K type strain sequencing project: providing services to taxonomists for standard genome sequencing and annotation.</title>
        <authorList>
            <consortium name="The Broad Institute Genomics Platform"/>
            <consortium name="The Broad Institute Genome Sequencing Center for Infectious Disease"/>
            <person name="Wu L."/>
            <person name="Ma J."/>
        </authorList>
    </citation>
    <scope>NUCLEOTIDE SEQUENCE [LARGE SCALE GENOMIC DNA]</scope>
    <source>
        <strain evidence="10">DFY41</strain>
    </source>
</reference>
<dbReference type="Pfam" id="PF04539">
    <property type="entry name" value="Sigma70_r3"/>
    <property type="match status" value="1"/>
</dbReference>
<evidence type="ECO:0000259" key="8">
    <source>
        <dbReference type="Pfam" id="PF04545"/>
    </source>
</evidence>
<dbReference type="SUPFAM" id="SSF88659">
    <property type="entry name" value="Sigma3 and sigma4 domains of RNA polymerase sigma factors"/>
    <property type="match status" value="2"/>
</dbReference>
<organism evidence="9 10">
    <name type="scientific">Nocardioides taihuensis</name>
    <dbReference type="NCBI Taxonomy" id="1835606"/>
    <lineage>
        <taxon>Bacteria</taxon>
        <taxon>Bacillati</taxon>
        <taxon>Actinomycetota</taxon>
        <taxon>Actinomycetes</taxon>
        <taxon>Propionibacteriales</taxon>
        <taxon>Nocardioidaceae</taxon>
        <taxon>Nocardioides</taxon>
    </lineage>
</organism>
<keyword evidence="4" id="KW-0804">Transcription</keyword>
<dbReference type="RefSeq" id="WP_378590035.1">
    <property type="nucleotide sequence ID" value="NZ_JBHSKD010000009.1"/>
</dbReference>
<name>A0ABW0BJR1_9ACTN</name>
<evidence type="ECO:0000259" key="7">
    <source>
        <dbReference type="Pfam" id="PF04542"/>
    </source>
</evidence>
<accession>A0ABW0BJR1</accession>
<dbReference type="InterPro" id="IPR013325">
    <property type="entry name" value="RNA_pol_sigma_r2"/>
</dbReference>
<dbReference type="PANTHER" id="PTHR30385">
    <property type="entry name" value="SIGMA FACTOR F FLAGELLAR"/>
    <property type="match status" value="1"/>
</dbReference>
<keyword evidence="2" id="KW-0731">Sigma factor</keyword>
<sequence>MPLSASSVLDRDVTTPGRPGPAEVTLRVAAPESHRRRRTEDALVEAATAPPDRRRALLDEVVEINMGVARSVASRYFRRGIDQDDILQVAYVALTRAARDFDAGRHRDFLAYAVPTMRGEIKKHFRDHGWTVRPPRRIQEMQQRISACESELVQALGRSPRPSEIADHLGADVDDVVEALGSDGCFTPSSLDRPVSGQDGSTAVSLADLLGDLDPDQPAAEARATLAPVVRRLKERDRRILFLRFFEDRTQQEIADELGVTQMQVSRLITRIMRDLRRDLGAEPIAS</sequence>
<evidence type="ECO:0000256" key="5">
    <source>
        <dbReference type="SAM" id="MobiDB-lite"/>
    </source>
</evidence>
<gene>
    <name evidence="9" type="ORF">ACFPGP_11075</name>
</gene>
<dbReference type="SUPFAM" id="SSF88946">
    <property type="entry name" value="Sigma2 domain of RNA polymerase sigma factors"/>
    <property type="match status" value="1"/>
</dbReference>
<evidence type="ECO:0000313" key="9">
    <source>
        <dbReference type="EMBL" id="MFC5177217.1"/>
    </source>
</evidence>
<feature type="domain" description="RNA polymerase sigma-70 region 2" evidence="7">
    <location>
        <begin position="64"/>
        <end position="131"/>
    </location>
</feature>
<evidence type="ECO:0000259" key="6">
    <source>
        <dbReference type="Pfam" id="PF04539"/>
    </source>
</evidence>
<dbReference type="InterPro" id="IPR007630">
    <property type="entry name" value="RNA_pol_sigma70_r4"/>
</dbReference>
<feature type="domain" description="RNA polymerase sigma-70 region 3" evidence="6">
    <location>
        <begin position="143"/>
        <end position="201"/>
    </location>
</feature>
<dbReference type="PANTHER" id="PTHR30385:SF4">
    <property type="entry name" value="RNA POLYMERASE SIGMA-E FACTOR"/>
    <property type="match status" value="1"/>
</dbReference>
<dbReference type="InterPro" id="IPR036388">
    <property type="entry name" value="WH-like_DNA-bd_sf"/>
</dbReference>
<proteinExistence type="predicted"/>
<dbReference type="InterPro" id="IPR007627">
    <property type="entry name" value="RNA_pol_sigma70_r2"/>
</dbReference>
<dbReference type="CDD" id="cd06171">
    <property type="entry name" value="Sigma70_r4"/>
    <property type="match status" value="1"/>
</dbReference>
<evidence type="ECO:0000256" key="1">
    <source>
        <dbReference type="ARBA" id="ARBA00023015"/>
    </source>
</evidence>
<feature type="region of interest" description="Disordered" evidence="5">
    <location>
        <begin position="1"/>
        <end position="23"/>
    </location>
</feature>
<keyword evidence="1" id="KW-0805">Transcription regulation</keyword>
<dbReference type="NCBIfam" id="TIGR02937">
    <property type="entry name" value="sigma70-ECF"/>
    <property type="match status" value="1"/>
</dbReference>
<protein>
    <submittedName>
        <fullName evidence="9">Sigma-70 family RNA polymerase sigma factor</fullName>
    </submittedName>
</protein>
<comment type="caution">
    <text evidence="9">The sequence shown here is derived from an EMBL/GenBank/DDBJ whole genome shotgun (WGS) entry which is preliminary data.</text>
</comment>
<dbReference type="Gene3D" id="1.10.10.10">
    <property type="entry name" value="Winged helix-like DNA-binding domain superfamily/Winged helix DNA-binding domain"/>
    <property type="match status" value="2"/>
</dbReference>
<dbReference type="Pfam" id="PF04542">
    <property type="entry name" value="Sigma70_r2"/>
    <property type="match status" value="1"/>
</dbReference>
<dbReference type="EMBL" id="JBHSKD010000009">
    <property type="protein sequence ID" value="MFC5177217.1"/>
    <property type="molecule type" value="Genomic_DNA"/>
</dbReference>
<dbReference type="InterPro" id="IPR013324">
    <property type="entry name" value="RNA_pol_sigma_r3/r4-like"/>
</dbReference>
<keyword evidence="10" id="KW-1185">Reference proteome</keyword>
<dbReference type="InterPro" id="IPR014284">
    <property type="entry name" value="RNA_pol_sigma-70_dom"/>
</dbReference>
<evidence type="ECO:0000256" key="2">
    <source>
        <dbReference type="ARBA" id="ARBA00023082"/>
    </source>
</evidence>
<dbReference type="Gene3D" id="1.20.120.1810">
    <property type="match status" value="1"/>
</dbReference>